<dbReference type="Proteomes" id="UP000288347">
    <property type="component" value="Unassembled WGS sequence"/>
</dbReference>
<dbReference type="RefSeq" id="WP_172958102.1">
    <property type="nucleotide sequence ID" value="NZ_PEMH01000406.1"/>
</dbReference>
<dbReference type="EMBL" id="PEMH01000406">
    <property type="protein sequence ID" value="RTH96272.1"/>
    <property type="molecule type" value="Genomic_DNA"/>
</dbReference>
<protein>
    <recommendedName>
        <fullName evidence="3">DUF11 domain-containing protein</fullName>
    </recommendedName>
</protein>
<evidence type="ECO:0008006" key="3">
    <source>
        <dbReference type="Google" id="ProtNLM"/>
    </source>
</evidence>
<name>A0A430UDJ5_THESC</name>
<evidence type="ECO:0000313" key="2">
    <source>
        <dbReference type="Proteomes" id="UP000288347"/>
    </source>
</evidence>
<accession>A0A430UDJ5</accession>
<gene>
    <name evidence="1" type="ORF">CSW29_13330</name>
</gene>
<sequence length="1791" mass="194088">MRPRFLAFLALLGIGLAQNPLQFSGIVPGDQLGWEMDTLTVSLVVQAPTVLTLEIYSPGFDPEDYRRELRGGEELGDERYDGGQGEIRAEFRLTQDGSTLVQQSFGVEPHRWVVFFQGPVQPGVYLLSSRFYGLGRNAFRYRIKTSVPGAVEALVDPHLQLYDLRSNQVNVSIRGPSWVDAFTLKVDPALVPTLIGFYDEDGPQELEARVRLPDGRIERRGVSGSLAWVYYQVQNPGTYVFSYRQPETATQYSNTVGIRVNACLKVERDLFQVVPPRPVEVRVVDDKGQPLDLSLIQEGDDKLRTFRLAPLPPGYRLLRTEMEGGEVLPEGGVRFGCAGGKARFVVEKPAPPAPPQGTLVLKALAVLPTGEEPLDLKVRVGGEEVPLRQGQARLTLPPGSYPLAPLVEGARVEGPREVQLAAGSQVEVIYRAYPEVALELEPKAMVLEEGQVATFTLRAQTSFPKFLPGDLELKLPEGLRPLTPPRLLTPIGGGRKGLLRVEAQAERKGTYEVVGTLAPWDLLQKAQVEVVAPARLALQVEGSESVPLGERVVYTLRVQNLGDLPGESLLIGLPLPEAGIPGFEARIRLGPGEVWERHLEGVAQGGEVLTYTARLPSQEAQAKTRVLRPKPLLTREPLGEAVPGEKVEVRLRVENRGEAPMAYTLTDTPPPGFMALEEPRWEGILAPGEAREHAYRVRVPLGPESGETFLAALKTPVEEKRETAILTRRLIPLRKEVAPKAVLLGEEALFLLEVANPLGRPLTLTLKDSPEEGLALLGEGEVTLTLGPKEIQRLEVRAQGRRLGKLMNTAMAFVNGVPASLPAQTTLAVKPILEPVRFSQVYLPFRVEGPGDELLIVHPLPEGGIYERGSARLDGLPLPDPKTDGKRLFFRLPYASQGTLTYTLRHREALGPLPEASLTLRLGDREVYLKGRASFKELEGAKELPKGERPGPIREPWPGTVAETERIRVVVELPLGLNPLLKVNGEPIGQENLGQAVLDEAQGVERREYYGVPLKEGANRIRLEAEGLVDEVEVFRAGRPTGLKLRPLKAQADGRTPVDLEVLALDERGLPSGFGPVTLRVEGGEPLDPDAFPREPGYQILLKEGRGLLRLKPLVSPGRVRVEARFNDLVLREEVYVPGSKGTFYAYQGSVGIRIQPLGVFGLARGYLETPLGEGNLQVALDTTGGLAQPLDPKGAFPLLGTGEEARPALQGDPLAFRYESPRFGLGYHAGALALPGVRGLPSGPALRLEAREGDLRAKGFLGLFPEGAKTLEITPDGGRVYALGEGVEPLSERVILVEGAQETPLVRLKDYTLDYPTGTLFLARPLWPTGPGLEPVRLRVTYAPQGAPRQQVLWGFGLTYTLGAFHLAGGVAQAPGGLAYGAELGYQSHEGRLGLRYTYDGRALWALEGSWQGAALEAQANLTYGEKLEGRAQVRFGLGGGSFLALEQVGPRTGLLYELTLEPWTLGLGAAYLWDRAQVAALLRARLGEALTLTHTQPFGVGPGVTRLDLLYPLGGDLFLEGGLEGRWGEGILGSLGLRGRLGGSNFSVSYALPGASGEGNRARIGLEAPLPLDERWNLSFSAGYERNLTTGEDRGSLGLGVRYKEEGLVATAAADLTPSGLTLKGGLSGMLGPEAVLGLEALLQLPEGKRRFGVAYALWQETLTLLTYHRLEENRLEGALALAYRPGEAYQLRPSLAYRLLLEDPQGNTYGVGLAGNLYFTPSLGLGGGVHYLFQPGTGTGTWAFSLEGSLRVVEGIWANLGYTFGGLALTPDTAPGLYLRLDFLGGGE</sequence>
<evidence type="ECO:0000313" key="1">
    <source>
        <dbReference type="EMBL" id="RTH96272.1"/>
    </source>
</evidence>
<reference evidence="1 2" key="1">
    <citation type="journal article" date="2019" name="Extremophiles">
        <title>Biogeography of thermophiles and predominance of Thermus scotoductus in domestic water heaters.</title>
        <authorList>
            <person name="Wilpiszeski R.L."/>
            <person name="Zhang Z."/>
            <person name="House C.H."/>
        </authorList>
    </citation>
    <scope>NUCLEOTIDE SEQUENCE [LARGE SCALE GENOMIC DNA]</scope>
    <source>
        <strain evidence="1 2">16_S16</strain>
    </source>
</reference>
<organism evidence="1 2">
    <name type="scientific">Thermus scotoductus</name>
    <dbReference type="NCBI Taxonomy" id="37636"/>
    <lineage>
        <taxon>Bacteria</taxon>
        <taxon>Thermotogati</taxon>
        <taxon>Deinococcota</taxon>
        <taxon>Deinococci</taxon>
        <taxon>Thermales</taxon>
        <taxon>Thermaceae</taxon>
        <taxon>Thermus</taxon>
    </lineage>
</organism>
<proteinExistence type="predicted"/>
<comment type="caution">
    <text evidence="1">The sequence shown here is derived from an EMBL/GenBank/DDBJ whole genome shotgun (WGS) entry which is preliminary data.</text>
</comment>